<organism evidence="1">
    <name type="scientific">Rhipicephalus microplus</name>
    <name type="common">Cattle tick</name>
    <name type="synonym">Boophilus microplus</name>
    <dbReference type="NCBI Taxonomy" id="6941"/>
    <lineage>
        <taxon>Eukaryota</taxon>
        <taxon>Metazoa</taxon>
        <taxon>Ecdysozoa</taxon>
        <taxon>Arthropoda</taxon>
        <taxon>Chelicerata</taxon>
        <taxon>Arachnida</taxon>
        <taxon>Acari</taxon>
        <taxon>Parasitiformes</taxon>
        <taxon>Ixodida</taxon>
        <taxon>Ixodoidea</taxon>
        <taxon>Ixodidae</taxon>
        <taxon>Rhipicephalinae</taxon>
        <taxon>Rhipicephalus</taxon>
        <taxon>Boophilus</taxon>
    </lineage>
</organism>
<reference evidence="1" key="1">
    <citation type="submission" date="2020-03" db="EMBL/GenBank/DDBJ databases">
        <title>A transcriptome and proteome of the tick Rhipicephalus microplus shaped by the genetic composition of its hosts and developmental stage.</title>
        <authorList>
            <person name="Garcia G.R."/>
            <person name="Ribeiro J.M.C."/>
            <person name="Maruyama S.R."/>
            <person name="Gardinasse L.G."/>
            <person name="Nelson K."/>
            <person name="Ferreira B.R."/>
            <person name="Andrade T.G."/>
            <person name="Santos I.K.F.M."/>
        </authorList>
    </citation>
    <scope>NUCLEOTIDE SEQUENCE</scope>
    <source>
        <strain evidence="1">NSGR</strain>
        <tissue evidence="1">Salivary glands</tissue>
    </source>
</reference>
<accession>A0A6G5AI57</accession>
<sequence length="124" mass="14624">MNNQHIDFRVITFTVFEKKNNDRRQGTRFERSCRLLTRDRISNKITRDRPHKRWQHLQSDTILEVRGISCSEANYNPPEPMSAHSGLTSRVRRPMTPHSENIAECARGYSFSREGDRLVRFGHL</sequence>
<name>A0A6G5AI57_RHIMP</name>
<dbReference type="AlphaFoldDB" id="A0A6G5AI57"/>
<evidence type="ECO:0000313" key="1">
    <source>
        <dbReference type="EMBL" id="NIE49717.1"/>
    </source>
</evidence>
<proteinExistence type="predicted"/>
<dbReference type="EMBL" id="GIKN01007444">
    <property type="protein sequence ID" value="NIE49717.1"/>
    <property type="molecule type" value="Transcribed_RNA"/>
</dbReference>
<protein>
    <submittedName>
        <fullName evidence="1">Uncharacterized protein</fullName>
    </submittedName>
</protein>